<protein>
    <submittedName>
        <fullName evidence="1">Uncharacterized protein</fullName>
    </submittedName>
</protein>
<dbReference type="Proteomes" id="UP000006860">
    <property type="component" value="Chromosome"/>
</dbReference>
<gene>
    <name evidence="1" type="ordered locus">Plabr_3903</name>
</gene>
<accession>F0STL1</accession>
<organism evidence="1 2">
    <name type="scientific">Rubinisphaera brasiliensis (strain ATCC 49424 / DSM 5305 / JCM 21570 / IAM 15109 / NBRC 103401 / IFAM 1448)</name>
    <name type="common">Planctomyces brasiliensis</name>
    <dbReference type="NCBI Taxonomy" id="756272"/>
    <lineage>
        <taxon>Bacteria</taxon>
        <taxon>Pseudomonadati</taxon>
        <taxon>Planctomycetota</taxon>
        <taxon>Planctomycetia</taxon>
        <taxon>Planctomycetales</taxon>
        <taxon>Planctomycetaceae</taxon>
        <taxon>Rubinisphaera</taxon>
    </lineage>
</organism>
<evidence type="ECO:0000313" key="1">
    <source>
        <dbReference type="EMBL" id="ADY61480.1"/>
    </source>
</evidence>
<dbReference type="STRING" id="756272.Plabr_3903"/>
<sequence>MALFSGENSLKDRPAPLPHFPCMKCIPDMPKMHWEMSMDLPILGLCRSVGWP</sequence>
<reference evidence="2" key="1">
    <citation type="submission" date="2011-02" db="EMBL/GenBank/DDBJ databases">
        <title>The complete genome of Planctomyces brasiliensis DSM 5305.</title>
        <authorList>
            <person name="Lucas S."/>
            <person name="Copeland A."/>
            <person name="Lapidus A."/>
            <person name="Bruce D."/>
            <person name="Goodwin L."/>
            <person name="Pitluck S."/>
            <person name="Kyrpides N."/>
            <person name="Mavromatis K."/>
            <person name="Pagani I."/>
            <person name="Ivanova N."/>
            <person name="Ovchinnikova G."/>
            <person name="Lu M."/>
            <person name="Detter J.C."/>
            <person name="Han C."/>
            <person name="Land M."/>
            <person name="Hauser L."/>
            <person name="Markowitz V."/>
            <person name="Cheng J.-F."/>
            <person name="Hugenholtz P."/>
            <person name="Woyke T."/>
            <person name="Wu D."/>
            <person name="Tindall B."/>
            <person name="Pomrenke H.G."/>
            <person name="Brambilla E."/>
            <person name="Klenk H.-P."/>
            <person name="Eisen J.A."/>
        </authorList>
    </citation>
    <scope>NUCLEOTIDE SEQUENCE [LARGE SCALE GENOMIC DNA]</scope>
    <source>
        <strain evidence="2">ATCC 49424 / DSM 5305 / JCM 21570 / NBRC 103401 / IFAM 1448</strain>
    </source>
</reference>
<dbReference type="EMBL" id="CP002546">
    <property type="protein sequence ID" value="ADY61480.1"/>
    <property type="molecule type" value="Genomic_DNA"/>
</dbReference>
<keyword evidence="2" id="KW-1185">Reference proteome</keyword>
<dbReference type="HOGENOM" id="CLU_3084378_0_0_0"/>
<dbReference type="AlphaFoldDB" id="F0STL1"/>
<proteinExistence type="predicted"/>
<evidence type="ECO:0000313" key="2">
    <source>
        <dbReference type="Proteomes" id="UP000006860"/>
    </source>
</evidence>
<name>F0STL1_RUBBR</name>
<dbReference type="KEGG" id="pbs:Plabr_3903"/>